<evidence type="ECO:0000256" key="3">
    <source>
        <dbReference type="ARBA" id="ARBA00022467"/>
    </source>
</evidence>
<evidence type="ECO:0000256" key="4">
    <source>
        <dbReference type="ARBA" id="ARBA00023203"/>
    </source>
</evidence>
<organism evidence="7 8">
    <name type="scientific">Ambrosiozyma monospora</name>
    <name type="common">Yeast</name>
    <name type="synonym">Endomycopsis monosporus</name>
    <dbReference type="NCBI Taxonomy" id="43982"/>
    <lineage>
        <taxon>Eukaryota</taxon>
        <taxon>Fungi</taxon>
        <taxon>Dikarya</taxon>
        <taxon>Ascomycota</taxon>
        <taxon>Saccharomycotina</taxon>
        <taxon>Pichiomycetes</taxon>
        <taxon>Pichiales</taxon>
        <taxon>Pichiaceae</taxon>
        <taxon>Ambrosiozyma</taxon>
    </lineage>
</organism>
<dbReference type="GO" id="GO:0051015">
    <property type="term" value="F:actin filament binding"/>
    <property type="evidence" value="ECO:0007669"/>
    <property type="project" value="TreeGrafter"/>
</dbReference>
<dbReference type="GO" id="GO:0008290">
    <property type="term" value="C:F-actin capping protein complex"/>
    <property type="evidence" value="ECO:0007669"/>
    <property type="project" value="UniProtKB-UniRule"/>
</dbReference>
<dbReference type="InterPro" id="IPR017865">
    <property type="entry name" value="F-actin_cap_asu_CS"/>
</dbReference>
<dbReference type="PROSITE" id="PS00749">
    <property type="entry name" value="F_ACTIN_CAPPING_A_2"/>
    <property type="match status" value="1"/>
</dbReference>
<dbReference type="GO" id="GO:0051016">
    <property type="term" value="P:barbed-end actin filament capping"/>
    <property type="evidence" value="ECO:0007669"/>
    <property type="project" value="UniProtKB-UniRule"/>
</dbReference>
<dbReference type="PANTHER" id="PTHR10653">
    <property type="entry name" value="F-ACTIN-CAPPING PROTEIN SUBUNIT ALPHA"/>
    <property type="match status" value="1"/>
</dbReference>
<keyword evidence="3 6" id="KW-0117">Actin capping</keyword>
<sequence length="270" mass="30693">MSSLQSLIASMFKDSPPGNNITFVNDIKTILANDNSSKIIAENLAQCTLNNDFKLVKLSKDEFGVVSKYNKSGLKFYDPLSKLTFDYDFNKLKVIDVEEGDDSSLESAQISKLNEQLAEYASLHYPTFYKSLVVPDQDDSDIIYLIIVDENLNDANYYNGKWQSFYQYSQSSGKLTGEISIKIHYYEDGNVVLKTNKKIDIDVSSSANLIKSIEKFENQFELLVLKKFNNLNESQFKNLRRQLPINRSKVQWGKAIGNYKLGQDVAGGRH</sequence>
<keyword evidence="8" id="KW-1185">Reference proteome</keyword>
<keyword evidence="4 6" id="KW-0009">Actin-binding</keyword>
<comment type="function">
    <text evidence="5 6">F-actin-capping proteins bind in a Ca(2+)-independent manner to the fast growing ends of actin filaments (barbed end) thereby blocking the exchange of subunits at these ends. Unlike other capping proteins (such as gelsolin and severin), these proteins do not sever actin filaments.</text>
</comment>
<dbReference type="Pfam" id="PF01267">
    <property type="entry name" value="F-actin_cap_A"/>
    <property type="match status" value="1"/>
</dbReference>
<dbReference type="GO" id="GO:0030036">
    <property type="term" value="P:actin cytoskeleton organization"/>
    <property type="evidence" value="ECO:0007669"/>
    <property type="project" value="TreeGrafter"/>
</dbReference>
<accession>A0A9W7DDH5</accession>
<evidence type="ECO:0000256" key="2">
    <source>
        <dbReference type="ARBA" id="ARBA00014038"/>
    </source>
</evidence>
<evidence type="ECO:0000256" key="1">
    <source>
        <dbReference type="ARBA" id="ARBA00010479"/>
    </source>
</evidence>
<comment type="subunit">
    <text evidence="6">Heterodimer of an alpha and a beta subunit.</text>
</comment>
<evidence type="ECO:0000313" key="8">
    <source>
        <dbReference type="Proteomes" id="UP001165063"/>
    </source>
</evidence>
<dbReference type="InterPro" id="IPR037282">
    <property type="entry name" value="CapZ_alpha/beta"/>
</dbReference>
<proteinExistence type="inferred from homology"/>
<evidence type="ECO:0000256" key="5">
    <source>
        <dbReference type="ARBA" id="ARBA00025389"/>
    </source>
</evidence>
<dbReference type="SUPFAM" id="SSF90096">
    <property type="entry name" value="Subunits of heterodimeric actin filament capping protein Capz"/>
    <property type="match status" value="1"/>
</dbReference>
<dbReference type="Gene3D" id="3.90.1150.210">
    <property type="entry name" value="F-actin capping protein, beta subunit"/>
    <property type="match status" value="1"/>
</dbReference>
<dbReference type="InterPro" id="IPR042489">
    <property type="entry name" value="CapZ_alpha_1"/>
</dbReference>
<dbReference type="Gene3D" id="3.30.1140.60">
    <property type="entry name" value="F-actin capping protein, alpha subunit"/>
    <property type="match status" value="1"/>
</dbReference>
<evidence type="ECO:0000256" key="6">
    <source>
        <dbReference type="RuleBase" id="RU365077"/>
    </source>
</evidence>
<dbReference type="Proteomes" id="UP001165063">
    <property type="component" value="Unassembled WGS sequence"/>
</dbReference>
<protein>
    <recommendedName>
        <fullName evidence="2 6">F-actin-capping protein subunit alpha</fullName>
    </recommendedName>
</protein>
<dbReference type="AlphaFoldDB" id="A0A9W7DDH5"/>
<dbReference type="InterPro" id="IPR002189">
    <property type="entry name" value="CapZ_alpha"/>
</dbReference>
<dbReference type="OrthoDB" id="340550at2759"/>
<reference evidence="7" key="1">
    <citation type="submission" date="2023-04" db="EMBL/GenBank/DDBJ databases">
        <title>Ambrosiozyma monospora NBRC 1965.</title>
        <authorList>
            <person name="Ichikawa N."/>
            <person name="Sato H."/>
            <person name="Tonouchi N."/>
        </authorList>
    </citation>
    <scope>NUCLEOTIDE SEQUENCE</scope>
    <source>
        <strain evidence="7">NBRC 1965</strain>
    </source>
</reference>
<dbReference type="GO" id="GO:0030479">
    <property type="term" value="C:actin cortical patch"/>
    <property type="evidence" value="ECO:0007669"/>
    <property type="project" value="TreeGrafter"/>
</dbReference>
<comment type="caution">
    <text evidence="7">The sequence shown here is derived from an EMBL/GenBank/DDBJ whole genome shotgun (WGS) entry which is preliminary data.</text>
</comment>
<comment type="similarity">
    <text evidence="1 6">Belongs to the F-actin-capping protein alpha subunit family.</text>
</comment>
<gene>
    <name evidence="7" type="ORF">Amon01_000173200</name>
</gene>
<dbReference type="EMBL" id="BSXU01000553">
    <property type="protein sequence ID" value="GMG21105.1"/>
    <property type="molecule type" value="Genomic_DNA"/>
</dbReference>
<dbReference type="InterPro" id="IPR042276">
    <property type="entry name" value="CapZ_alpha/beta_2"/>
</dbReference>
<evidence type="ECO:0000313" key="7">
    <source>
        <dbReference type="EMBL" id="GMG21105.1"/>
    </source>
</evidence>
<dbReference type="PRINTS" id="PR00191">
    <property type="entry name" value="FACTINCAPA"/>
</dbReference>
<name>A0A9W7DDH5_AMBMO</name>
<dbReference type="PANTHER" id="PTHR10653:SF0">
    <property type="entry name" value="F-ACTIN-CAPPING PROTEIN SUBUNIT ALPHA"/>
    <property type="match status" value="1"/>
</dbReference>